<accession>A0A8S9V7L1</accession>
<comment type="caution">
    <text evidence="2">The sequence shown here is derived from an EMBL/GenBank/DDBJ whole genome shotgun (WGS) entry which is preliminary data.</text>
</comment>
<feature type="compositionally biased region" description="Basic and acidic residues" evidence="1">
    <location>
        <begin position="80"/>
        <end position="94"/>
    </location>
</feature>
<evidence type="ECO:0000313" key="3">
    <source>
        <dbReference type="Proteomes" id="UP000704712"/>
    </source>
</evidence>
<dbReference type="Proteomes" id="UP000704712">
    <property type="component" value="Unassembled WGS sequence"/>
</dbReference>
<organism evidence="2 3">
    <name type="scientific">Phytophthora infestans</name>
    <name type="common">Potato late blight agent</name>
    <name type="synonym">Botrytis infestans</name>
    <dbReference type="NCBI Taxonomy" id="4787"/>
    <lineage>
        <taxon>Eukaryota</taxon>
        <taxon>Sar</taxon>
        <taxon>Stramenopiles</taxon>
        <taxon>Oomycota</taxon>
        <taxon>Peronosporomycetes</taxon>
        <taxon>Peronosporales</taxon>
        <taxon>Peronosporaceae</taxon>
        <taxon>Phytophthora</taxon>
    </lineage>
</organism>
<feature type="compositionally biased region" description="Basic residues" evidence="1">
    <location>
        <begin position="141"/>
        <end position="151"/>
    </location>
</feature>
<dbReference type="AlphaFoldDB" id="A0A8S9V7L1"/>
<feature type="region of interest" description="Disordered" evidence="1">
    <location>
        <begin position="141"/>
        <end position="162"/>
    </location>
</feature>
<sequence length="210" mass="22721">MQAAHTQLDEELEGRDEGRARRYVATVRPTKAALRYVRPASVSNDGSSDDVDGPRGGGGGDGNEARGDVVGGEDPETEEGGAHSKNDEVVRSEEGGEWPENNEVARSEEGGDAKSDGHAVASSNDVAMATENVVQVRKAARRAKSEAKRKRVEAAKRKSNQADAKVDVNVTLAALDAERQVRREQQCLERAYDDRTGTAKVPEYDWCRSL</sequence>
<protein>
    <submittedName>
        <fullName evidence="2">Uncharacterized protein</fullName>
    </submittedName>
</protein>
<dbReference type="EMBL" id="JAACNO010000469">
    <property type="protein sequence ID" value="KAF4147402.1"/>
    <property type="molecule type" value="Genomic_DNA"/>
</dbReference>
<proteinExistence type="predicted"/>
<name>A0A8S9V7L1_PHYIN</name>
<feature type="compositionally biased region" description="Basic and acidic residues" evidence="1">
    <location>
        <begin position="103"/>
        <end position="117"/>
    </location>
</feature>
<feature type="region of interest" description="Disordered" evidence="1">
    <location>
        <begin position="1"/>
        <end position="129"/>
    </location>
</feature>
<evidence type="ECO:0000256" key="1">
    <source>
        <dbReference type="SAM" id="MobiDB-lite"/>
    </source>
</evidence>
<evidence type="ECO:0000313" key="2">
    <source>
        <dbReference type="EMBL" id="KAF4147402.1"/>
    </source>
</evidence>
<reference evidence="2" key="1">
    <citation type="submission" date="2020-03" db="EMBL/GenBank/DDBJ databases">
        <title>Hybrid Assembly of Korean Phytophthora infestans isolates.</title>
        <authorList>
            <person name="Prokchorchik M."/>
            <person name="Lee Y."/>
            <person name="Seo J."/>
            <person name="Cho J.-H."/>
            <person name="Park Y.-E."/>
            <person name="Jang D.-C."/>
            <person name="Im J.-S."/>
            <person name="Choi J.-G."/>
            <person name="Park H.-J."/>
            <person name="Lee G.-B."/>
            <person name="Lee Y.-G."/>
            <person name="Hong S.-Y."/>
            <person name="Cho K."/>
            <person name="Sohn K.H."/>
        </authorList>
    </citation>
    <scope>NUCLEOTIDE SEQUENCE</scope>
    <source>
        <strain evidence="2">KR_2_A2</strain>
    </source>
</reference>
<gene>
    <name evidence="2" type="ORF">GN958_ATG03411</name>
</gene>